<dbReference type="PANTHER" id="PTHR13170:SF16">
    <property type="entry name" value="PROTEIN O-GLCNACASE"/>
    <property type="match status" value="1"/>
</dbReference>
<dbReference type="Pfam" id="PF02838">
    <property type="entry name" value="Glyco_hydro_20b"/>
    <property type="match status" value="1"/>
</dbReference>
<dbReference type="Gene3D" id="3.30.379.10">
    <property type="entry name" value="Chitobiase/beta-hexosaminidase domain 2-like"/>
    <property type="match status" value="1"/>
</dbReference>
<evidence type="ECO:0000256" key="3">
    <source>
        <dbReference type="PROSITE-ProRule" id="PRU01353"/>
    </source>
</evidence>
<proteinExistence type="inferred from homology"/>
<dbReference type="GO" id="GO:1901135">
    <property type="term" value="P:carbohydrate derivative metabolic process"/>
    <property type="evidence" value="ECO:0007669"/>
    <property type="project" value="UniProtKB-ARBA"/>
</dbReference>
<comment type="caution">
    <text evidence="6">The sequence shown here is derived from an EMBL/GenBank/DDBJ whole genome shotgun (WGS) entry which is preliminary data.</text>
</comment>
<protein>
    <submittedName>
        <fullName evidence="6">Beta-N-acetylglucosaminidase domain-containing protein</fullName>
    </submittedName>
</protein>
<dbReference type="GO" id="GO:0005975">
    <property type="term" value="P:carbohydrate metabolic process"/>
    <property type="evidence" value="ECO:0007669"/>
    <property type="project" value="UniProtKB-ARBA"/>
</dbReference>
<dbReference type="PROSITE" id="PS52009">
    <property type="entry name" value="GH84"/>
    <property type="match status" value="1"/>
</dbReference>
<dbReference type="SUPFAM" id="SSF51445">
    <property type="entry name" value="(Trans)glycosidases"/>
    <property type="match status" value="1"/>
</dbReference>
<name>A0A948X5Y5_9BACT</name>
<dbReference type="Gene3D" id="1.20.58.460">
    <property type="entry name" value="Hyaluronidase post-catalytic domain-like"/>
    <property type="match status" value="1"/>
</dbReference>
<dbReference type="SUPFAM" id="SSF140657">
    <property type="entry name" value="Hyaluronidase post-catalytic domain-like"/>
    <property type="match status" value="1"/>
</dbReference>
<dbReference type="EMBL" id="JAHLFJ010000051">
    <property type="protein sequence ID" value="MBU3856018.1"/>
    <property type="molecule type" value="Genomic_DNA"/>
</dbReference>
<feature type="domain" description="GH84" evidence="5">
    <location>
        <begin position="151"/>
        <end position="416"/>
    </location>
</feature>
<accession>A0A948X5Y5</accession>
<comment type="similarity">
    <text evidence="3">Belongs to the glycosyl hydrolase 84 family.</text>
</comment>
<gene>
    <name evidence="6" type="ORF">H9928_05600</name>
</gene>
<dbReference type="InterPro" id="IPR029018">
    <property type="entry name" value="Hex-like_dom2"/>
</dbReference>
<dbReference type="SUPFAM" id="SSF55545">
    <property type="entry name" value="beta-N-acetylhexosaminidase-like domain"/>
    <property type="match status" value="1"/>
</dbReference>
<sequence length="591" mass="67073">MNRLLLFIFSLCIGFGLSEAAIPQLSPHPQKVKENGKAFPVPSSFHPIGTDELPPNTLRLLLRCADDHTDRNGFPLRVGIRGDESVRKYKKMIPERCEGYYLAVNASEIVVAGNDRRGLYYGFRTLEQLFVQAGKNDSLPEVEITDWPDVAVRGVVEGFYGTPWSHEARMSLIDFCSDHKLNTYIYGPKNDRYHRARWRQLYPEAEARQLQSLVARAREKEVDFVWAVHPGDDIKWNEEDRDKLVAKLESMYQLGIRAFAVFFDDIGKGKNAAEQADLLNYINRNFIQAKGDVRPLIMCPSDYNRSRWHPETAYLETLGDKLDANIHIMWTGDRALSDITADNLTWVQTILKRRPYIWWNFPVTDFSNDRILMGKVIGITPAIRTDASAFVSNPMEYAEASKLALFSVANYTWNINAYDAEASWQEGIRSLLPDAAEAFACFCRHSSATGEAHFPKAESECIRPAADRFVKQYTQSGNWQAEDMQTLKDEFDRMVLAAGELKLAKSNPALTREIAPWITAFGLWAQMGQEALALAEVAKAQEHEQSVRILKRMHVLQRLIEQNDRSTAAGAASLGTAVIQPLFKHIMETKF</sequence>
<dbReference type="GO" id="GO:0015929">
    <property type="term" value="F:hexosaminidase activity"/>
    <property type="evidence" value="ECO:0007669"/>
    <property type="project" value="UniProtKB-ARBA"/>
</dbReference>
<feature type="chain" id="PRO_5037490141" evidence="4">
    <location>
        <begin position="21"/>
        <end position="591"/>
    </location>
</feature>
<dbReference type="InterPro" id="IPR011496">
    <property type="entry name" value="O-GlcNAcase_cat"/>
</dbReference>
<keyword evidence="4" id="KW-0732">Signal</keyword>
<reference evidence="6" key="2">
    <citation type="submission" date="2021-04" db="EMBL/GenBank/DDBJ databases">
        <authorList>
            <person name="Gilroy R."/>
        </authorList>
    </citation>
    <scope>NUCLEOTIDE SEQUENCE</scope>
    <source>
        <strain evidence="6">8470</strain>
    </source>
</reference>
<dbReference type="Proteomes" id="UP000784286">
    <property type="component" value="Unassembled WGS sequence"/>
</dbReference>
<dbReference type="InterPro" id="IPR015882">
    <property type="entry name" value="HEX_bac_N"/>
</dbReference>
<evidence type="ECO:0000313" key="6">
    <source>
        <dbReference type="EMBL" id="MBU3856018.1"/>
    </source>
</evidence>
<dbReference type="InterPro" id="IPR017853">
    <property type="entry name" value="GH"/>
</dbReference>
<dbReference type="AlphaFoldDB" id="A0A948X5Y5"/>
<dbReference type="InterPro" id="IPR051822">
    <property type="entry name" value="Glycosyl_Hydrolase_84"/>
</dbReference>
<feature type="active site" description="Proton donor" evidence="3">
    <location>
        <position position="265"/>
    </location>
</feature>
<dbReference type="Gene3D" id="3.20.20.80">
    <property type="entry name" value="Glycosidases"/>
    <property type="match status" value="1"/>
</dbReference>
<dbReference type="Pfam" id="PF07555">
    <property type="entry name" value="NAGidase"/>
    <property type="match status" value="1"/>
</dbReference>
<keyword evidence="1 3" id="KW-0378">Hydrolase</keyword>
<evidence type="ECO:0000259" key="5">
    <source>
        <dbReference type="PROSITE" id="PS52009"/>
    </source>
</evidence>
<keyword evidence="2 3" id="KW-0326">Glycosidase</keyword>
<reference evidence="6" key="1">
    <citation type="journal article" date="2021" name="PeerJ">
        <title>Extensive microbial diversity within the chicken gut microbiome revealed by metagenomics and culture.</title>
        <authorList>
            <person name="Gilroy R."/>
            <person name="Ravi A."/>
            <person name="Getino M."/>
            <person name="Pursley I."/>
            <person name="Horton D.L."/>
            <person name="Alikhan N.F."/>
            <person name="Baker D."/>
            <person name="Gharbi K."/>
            <person name="Hall N."/>
            <person name="Watson M."/>
            <person name="Adriaenssens E.M."/>
            <person name="Foster-Nyarko E."/>
            <person name="Jarju S."/>
            <person name="Secka A."/>
            <person name="Antonio M."/>
            <person name="Oren A."/>
            <person name="Chaudhuri R.R."/>
            <person name="La Ragione R."/>
            <person name="Hildebrand F."/>
            <person name="Pallen M.J."/>
        </authorList>
    </citation>
    <scope>NUCLEOTIDE SEQUENCE</scope>
    <source>
        <strain evidence="6">8470</strain>
    </source>
</reference>
<dbReference type="InterPro" id="IPR049478">
    <property type="entry name" value="BT_4395-like_hel"/>
</dbReference>
<evidence type="ECO:0000256" key="2">
    <source>
        <dbReference type="ARBA" id="ARBA00023295"/>
    </source>
</evidence>
<evidence type="ECO:0000256" key="4">
    <source>
        <dbReference type="SAM" id="SignalP"/>
    </source>
</evidence>
<dbReference type="PANTHER" id="PTHR13170">
    <property type="entry name" value="O-GLCNACASE"/>
    <property type="match status" value="1"/>
</dbReference>
<evidence type="ECO:0000256" key="1">
    <source>
        <dbReference type="ARBA" id="ARBA00022801"/>
    </source>
</evidence>
<evidence type="ECO:0000313" key="7">
    <source>
        <dbReference type="Proteomes" id="UP000784286"/>
    </source>
</evidence>
<organism evidence="6 7">
    <name type="scientific">Candidatus Phocaeicola excrementipullorum</name>
    <dbReference type="NCBI Taxonomy" id="2838731"/>
    <lineage>
        <taxon>Bacteria</taxon>
        <taxon>Pseudomonadati</taxon>
        <taxon>Bacteroidota</taxon>
        <taxon>Bacteroidia</taxon>
        <taxon>Bacteroidales</taxon>
        <taxon>Bacteroidaceae</taxon>
        <taxon>Phocaeicola</taxon>
    </lineage>
</organism>
<feature type="signal peptide" evidence="4">
    <location>
        <begin position="1"/>
        <end position="20"/>
    </location>
</feature>
<dbReference type="Pfam" id="PF21809">
    <property type="entry name" value="Glyco_hydro_84_hel"/>
    <property type="match status" value="1"/>
</dbReference>